<feature type="transmembrane region" description="Helical" evidence="1">
    <location>
        <begin position="423"/>
        <end position="444"/>
    </location>
</feature>
<organism evidence="2 3">
    <name type="scientific">Naematelia encephala</name>
    <dbReference type="NCBI Taxonomy" id="71784"/>
    <lineage>
        <taxon>Eukaryota</taxon>
        <taxon>Fungi</taxon>
        <taxon>Dikarya</taxon>
        <taxon>Basidiomycota</taxon>
        <taxon>Agaricomycotina</taxon>
        <taxon>Tremellomycetes</taxon>
        <taxon>Tremellales</taxon>
        <taxon>Naemateliaceae</taxon>
        <taxon>Naematelia</taxon>
    </lineage>
</organism>
<evidence type="ECO:0000256" key="1">
    <source>
        <dbReference type="SAM" id="Phobius"/>
    </source>
</evidence>
<keyword evidence="1" id="KW-0472">Membrane</keyword>
<evidence type="ECO:0000313" key="3">
    <source>
        <dbReference type="Proteomes" id="UP000193986"/>
    </source>
</evidence>
<dbReference type="InParanoid" id="A0A1Y2B5J8"/>
<keyword evidence="1" id="KW-1133">Transmembrane helix</keyword>
<dbReference type="PANTHER" id="PTHR21329">
    <property type="entry name" value="PHOSPHATIDYLINOSITOL N-ACETYLGLUCOSAMINYLTRANSFERASE SUBUNIT Q-RELATED"/>
    <property type="match status" value="1"/>
</dbReference>
<dbReference type="GO" id="GO:0006506">
    <property type="term" value="P:GPI anchor biosynthetic process"/>
    <property type="evidence" value="ECO:0007669"/>
    <property type="project" value="InterPro"/>
</dbReference>
<name>A0A1Y2B5J8_9TREE</name>
<dbReference type="GO" id="GO:0016740">
    <property type="term" value="F:transferase activity"/>
    <property type="evidence" value="ECO:0007669"/>
    <property type="project" value="UniProtKB-KW"/>
</dbReference>
<dbReference type="GO" id="GO:0005783">
    <property type="term" value="C:endoplasmic reticulum"/>
    <property type="evidence" value="ECO:0007669"/>
    <property type="project" value="TreeGrafter"/>
</dbReference>
<dbReference type="GO" id="GO:0016020">
    <property type="term" value="C:membrane"/>
    <property type="evidence" value="ECO:0007669"/>
    <property type="project" value="InterPro"/>
</dbReference>
<comment type="caution">
    <text evidence="2">The sequence shown here is derived from an EMBL/GenBank/DDBJ whole genome shotgun (WGS) entry which is preliminary data.</text>
</comment>
<dbReference type="EMBL" id="MCFC01000023">
    <property type="protein sequence ID" value="ORY29757.1"/>
    <property type="molecule type" value="Genomic_DNA"/>
</dbReference>
<gene>
    <name evidence="2" type="ORF">BCR39DRAFT_558878</name>
</gene>
<protein>
    <submittedName>
        <fullName evidence="2">N-acetylglucosaminyl transferase component-domain-containing protein</fullName>
    </submittedName>
</protein>
<dbReference type="InterPro" id="IPR007720">
    <property type="entry name" value="PigQ/GPI1"/>
</dbReference>
<evidence type="ECO:0000313" key="2">
    <source>
        <dbReference type="EMBL" id="ORY29757.1"/>
    </source>
</evidence>
<sequence length="543" mass="61519">MRVFWPSTGLTRSTGHVVGWRLEDTICVATIVDDWMSDRSISDGSVSYGQQLEPEIICRAVNHSHLDSLARDELAFCLDSNSLPIACTSGQIEIILYDPPDPARLRFLSIGPTSQTPSLRGSAEMAKQDSYTVYSTSQAAHMRDIIPLLNQVKDIQRRTHVTGAVRQKNSHATSNFSEVLTMAILPIKLFSETVLSVFNRDLRVLGFGFGPAREWSSTVDQLHRRLEWLLQVATAFSATLYDPTVSMARRSELYMKFWNTVWLIINDLIMGYCVRQSLLLLESEYKIAEQIPLIFSAYFVDAVNESLKWLDEWPVGLKLNAPLSQFSCTSLQLVVTRWSSFLSPVLQDNYQVIYMVLAHASLGGLTLWLALLSDVFRLITTHLYLGYRLTSTICIWQLRSLGGLFNLFRGKRWNVLRQRTDSYAYDVDQLFLGTLLFTVSAFLFPTVLAYAALFSTLRLLGLGVLVVLDEARRALNAFPLFELMLRVKESSRLPAGVYFDLTSMPQTITEREGRGSFSYCLQLRNSSRSFKDIVIPRNETTES</sequence>
<accession>A0A1Y2B5J8</accession>
<dbReference type="OrthoDB" id="70250at2759"/>
<keyword evidence="2" id="KW-0808">Transferase</keyword>
<keyword evidence="3" id="KW-1185">Reference proteome</keyword>
<dbReference type="Pfam" id="PF05024">
    <property type="entry name" value="Gpi1"/>
    <property type="match status" value="1"/>
</dbReference>
<reference evidence="2 3" key="1">
    <citation type="submission" date="2016-07" db="EMBL/GenBank/DDBJ databases">
        <title>Pervasive Adenine N6-methylation of Active Genes in Fungi.</title>
        <authorList>
            <consortium name="DOE Joint Genome Institute"/>
            <person name="Mondo S.J."/>
            <person name="Dannebaum R.O."/>
            <person name="Kuo R.C."/>
            <person name="Labutti K."/>
            <person name="Haridas S."/>
            <person name="Kuo A."/>
            <person name="Salamov A."/>
            <person name="Ahrendt S.R."/>
            <person name="Lipzen A."/>
            <person name="Sullivan W."/>
            <person name="Andreopoulos W.B."/>
            <person name="Clum A."/>
            <person name="Lindquist E."/>
            <person name="Daum C."/>
            <person name="Ramamoorthy G.K."/>
            <person name="Gryganskyi A."/>
            <person name="Culley D."/>
            <person name="Magnuson J.K."/>
            <person name="James T.Y."/>
            <person name="O'Malley M.A."/>
            <person name="Stajich J.E."/>
            <person name="Spatafora J.W."/>
            <person name="Visel A."/>
            <person name="Grigoriev I.V."/>
        </authorList>
    </citation>
    <scope>NUCLEOTIDE SEQUENCE [LARGE SCALE GENOMIC DNA]</scope>
    <source>
        <strain evidence="2 3">68-887.2</strain>
    </source>
</reference>
<keyword evidence="1" id="KW-0812">Transmembrane</keyword>
<dbReference type="PANTHER" id="PTHR21329:SF3">
    <property type="entry name" value="PHOSPHATIDYLINOSITOL N-ACETYLGLUCOSAMINYLTRANSFERASE SUBUNIT Q"/>
    <property type="match status" value="1"/>
</dbReference>
<dbReference type="STRING" id="71784.A0A1Y2B5J8"/>
<dbReference type="FunCoup" id="A0A1Y2B5J8">
    <property type="interactions" value="158"/>
</dbReference>
<dbReference type="Proteomes" id="UP000193986">
    <property type="component" value="Unassembled WGS sequence"/>
</dbReference>
<feature type="transmembrane region" description="Helical" evidence="1">
    <location>
        <begin position="352"/>
        <end position="371"/>
    </location>
</feature>
<proteinExistence type="predicted"/>
<dbReference type="AlphaFoldDB" id="A0A1Y2B5J8"/>